<evidence type="ECO:0000256" key="4">
    <source>
        <dbReference type="ARBA" id="ARBA00022679"/>
    </source>
</evidence>
<proteinExistence type="inferred from homology"/>
<reference evidence="7 8" key="1">
    <citation type="submission" date="2018-08" db="EMBL/GenBank/DDBJ databases">
        <title>Microbacterium lemovicicum sp. nov., a bacterium isolated from a natural uranium-rich soil.</title>
        <authorList>
            <person name="ORTET P."/>
        </authorList>
    </citation>
    <scope>NUCLEOTIDE SEQUENCE [LARGE SCALE GENOMIC DNA]</scope>
    <source>
        <strain evidence="7 8">Viu22</strain>
    </source>
</reference>
<dbReference type="InterPro" id="IPR029044">
    <property type="entry name" value="Nucleotide-diphossugar_trans"/>
</dbReference>
<feature type="domain" description="Glycosyltransferase 2-like" evidence="5">
    <location>
        <begin position="30"/>
        <end position="143"/>
    </location>
</feature>
<comment type="pathway">
    <text evidence="1">Cell wall biogenesis; cell wall polysaccharide biosynthesis.</text>
</comment>
<feature type="domain" description="Galactosyltransferase C-terminal" evidence="6">
    <location>
        <begin position="185"/>
        <end position="236"/>
    </location>
</feature>
<dbReference type="InterPro" id="IPR001173">
    <property type="entry name" value="Glyco_trans_2-like"/>
</dbReference>
<dbReference type="PANTHER" id="PTHR43179:SF12">
    <property type="entry name" value="GALACTOFURANOSYLTRANSFERASE GLFT2"/>
    <property type="match status" value="1"/>
</dbReference>
<dbReference type="KEGG" id="mlv:CVS47_03205"/>
<dbReference type="Pfam" id="PF00535">
    <property type="entry name" value="Glycos_transf_2"/>
    <property type="match status" value="1"/>
</dbReference>
<dbReference type="AlphaFoldDB" id="A0A3S9WF61"/>
<gene>
    <name evidence="7" type="primary">kfoC</name>
    <name evidence="7" type="ORF">CVS47_03205</name>
</gene>
<keyword evidence="4" id="KW-0808">Transferase</keyword>
<evidence type="ECO:0000256" key="3">
    <source>
        <dbReference type="ARBA" id="ARBA00022676"/>
    </source>
</evidence>
<keyword evidence="3" id="KW-0328">Glycosyltransferase</keyword>
<dbReference type="Proteomes" id="UP000276888">
    <property type="component" value="Chromosome"/>
</dbReference>
<evidence type="ECO:0000256" key="2">
    <source>
        <dbReference type="ARBA" id="ARBA00006739"/>
    </source>
</evidence>
<evidence type="ECO:0000313" key="7">
    <source>
        <dbReference type="EMBL" id="AZS38547.1"/>
    </source>
</evidence>
<evidence type="ECO:0000256" key="1">
    <source>
        <dbReference type="ARBA" id="ARBA00004776"/>
    </source>
</evidence>
<organism evidence="7 8">
    <name type="scientific">Microbacterium lemovicicum</name>
    <dbReference type="NCBI Taxonomy" id="1072463"/>
    <lineage>
        <taxon>Bacteria</taxon>
        <taxon>Bacillati</taxon>
        <taxon>Actinomycetota</taxon>
        <taxon>Actinomycetes</taxon>
        <taxon>Micrococcales</taxon>
        <taxon>Microbacteriaceae</taxon>
        <taxon>Microbacterium</taxon>
    </lineage>
</organism>
<evidence type="ECO:0000259" key="6">
    <source>
        <dbReference type="Pfam" id="PF02709"/>
    </source>
</evidence>
<sequence>MTGWMTGGRVPGNSWDLLDGGAPDPLPRVSVVVAHYEQPAELARTLLALAWQDYPADLLEVIVADDGSAVAPRVPDGVALVRQDDLGFRLSAVRNLGARAATGEVLCFLDADTVPEPGYVRALTRLPALLPEAVTVGRRRHADLHGEPADAPIEEAGPATALPEPAWLADAYRRSGDLLRCDDRSYRYVIGAVIACTRALFDELGGFDESFTAYGGEDWEWAHRAWQAGAVFAHVPAAVAWHDGPDWAGRPDAASRAAANRQTLQLATAIPVAGSRGAGLLPVQPDLLVHLRGAPTDAAAFVCVDALLAAAPTATILVDRLPDVPALRDDPRVHDLSEGGAAPCDARVTLTLPRPLLLPWDRLRERVAALGTDDEGSLELLSPDGALLGVAVSRRARARRDRWGDDSGFRTGRLILDEALLLRDDPDVEAYVGGWAGPDRLR</sequence>
<protein>
    <submittedName>
        <fullName evidence="7">Chondroitin synthase</fullName>
    </submittedName>
</protein>
<comment type="similarity">
    <text evidence="2">Belongs to the glycosyltransferase 2 family.</text>
</comment>
<dbReference type="GO" id="GO:0016757">
    <property type="term" value="F:glycosyltransferase activity"/>
    <property type="evidence" value="ECO:0007669"/>
    <property type="project" value="UniProtKB-KW"/>
</dbReference>
<name>A0A3S9WF61_9MICO</name>
<accession>A0A3S9WF61</accession>
<dbReference type="Gene3D" id="3.90.550.10">
    <property type="entry name" value="Spore Coat Polysaccharide Biosynthesis Protein SpsA, Chain A"/>
    <property type="match status" value="1"/>
</dbReference>
<evidence type="ECO:0000259" key="5">
    <source>
        <dbReference type="Pfam" id="PF00535"/>
    </source>
</evidence>
<dbReference type="SUPFAM" id="SSF53448">
    <property type="entry name" value="Nucleotide-diphospho-sugar transferases"/>
    <property type="match status" value="1"/>
</dbReference>
<dbReference type="EMBL" id="CP031423">
    <property type="protein sequence ID" value="AZS38547.1"/>
    <property type="molecule type" value="Genomic_DNA"/>
</dbReference>
<dbReference type="RefSeq" id="WP_241240199.1">
    <property type="nucleotide sequence ID" value="NZ_CP031423.1"/>
</dbReference>
<dbReference type="Pfam" id="PF02709">
    <property type="entry name" value="Glyco_transf_7C"/>
    <property type="match status" value="1"/>
</dbReference>
<dbReference type="InterPro" id="IPR027791">
    <property type="entry name" value="Galactosyl_T_C"/>
</dbReference>
<dbReference type="PANTHER" id="PTHR43179">
    <property type="entry name" value="RHAMNOSYLTRANSFERASE WBBL"/>
    <property type="match status" value="1"/>
</dbReference>
<keyword evidence="8" id="KW-1185">Reference proteome</keyword>
<evidence type="ECO:0000313" key="8">
    <source>
        <dbReference type="Proteomes" id="UP000276888"/>
    </source>
</evidence>